<feature type="non-terminal residue" evidence="1">
    <location>
        <position position="86"/>
    </location>
</feature>
<evidence type="ECO:0000313" key="1">
    <source>
        <dbReference type="EMBL" id="RDY13313.1"/>
    </source>
</evidence>
<dbReference type="Proteomes" id="UP000257109">
    <property type="component" value="Unassembled WGS sequence"/>
</dbReference>
<reference evidence="1" key="1">
    <citation type="submission" date="2018-05" db="EMBL/GenBank/DDBJ databases">
        <title>Draft genome of Mucuna pruriens seed.</title>
        <authorList>
            <person name="Nnadi N.E."/>
            <person name="Vos R."/>
            <person name="Hasami M.H."/>
            <person name="Devisetty U.K."/>
            <person name="Aguiy J.C."/>
        </authorList>
    </citation>
    <scope>NUCLEOTIDE SEQUENCE [LARGE SCALE GENOMIC DNA]</scope>
    <source>
        <strain evidence="1">JCA_2017</strain>
    </source>
</reference>
<feature type="non-terminal residue" evidence="1">
    <location>
        <position position="1"/>
    </location>
</feature>
<dbReference type="AlphaFoldDB" id="A0A371IE94"/>
<comment type="caution">
    <text evidence="1">The sequence shown here is derived from an EMBL/GenBank/DDBJ whole genome shotgun (WGS) entry which is preliminary data.</text>
</comment>
<evidence type="ECO:0000313" key="2">
    <source>
        <dbReference type="Proteomes" id="UP000257109"/>
    </source>
</evidence>
<name>A0A371IE94_MUCPR</name>
<gene>
    <name evidence="1" type="ORF">CR513_01780</name>
</gene>
<keyword evidence="2" id="KW-1185">Reference proteome</keyword>
<organism evidence="1 2">
    <name type="scientific">Mucuna pruriens</name>
    <name type="common">Velvet bean</name>
    <name type="synonym">Dolichos pruriens</name>
    <dbReference type="NCBI Taxonomy" id="157652"/>
    <lineage>
        <taxon>Eukaryota</taxon>
        <taxon>Viridiplantae</taxon>
        <taxon>Streptophyta</taxon>
        <taxon>Embryophyta</taxon>
        <taxon>Tracheophyta</taxon>
        <taxon>Spermatophyta</taxon>
        <taxon>Magnoliopsida</taxon>
        <taxon>eudicotyledons</taxon>
        <taxon>Gunneridae</taxon>
        <taxon>Pentapetalae</taxon>
        <taxon>rosids</taxon>
        <taxon>fabids</taxon>
        <taxon>Fabales</taxon>
        <taxon>Fabaceae</taxon>
        <taxon>Papilionoideae</taxon>
        <taxon>50 kb inversion clade</taxon>
        <taxon>NPAAA clade</taxon>
        <taxon>indigoferoid/millettioid clade</taxon>
        <taxon>Phaseoleae</taxon>
        <taxon>Mucuna</taxon>
    </lineage>
</organism>
<accession>A0A371IE94</accession>
<proteinExistence type="predicted"/>
<sequence>TEIVHLCCVCPHLAETSRISLCQDHIGHVPAESDSRPQVTTLRVSKDLKKLPMEELLGTLKVHEIELNKDEGKQKGKSIAFKARKT</sequence>
<protein>
    <submittedName>
        <fullName evidence="1">Uncharacterized protein</fullName>
    </submittedName>
</protein>
<dbReference type="EMBL" id="QJKJ01000298">
    <property type="protein sequence ID" value="RDY13313.1"/>
    <property type="molecule type" value="Genomic_DNA"/>
</dbReference>